<dbReference type="InterPro" id="IPR016181">
    <property type="entry name" value="Acyl_CoA_acyltransferase"/>
</dbReference>
<feature type="domain" description="Increased DNA methylation 1 C-terminal" evidence="5">
    <location>
        <begin position="574"/>
        <end position="675"/>
    </location>
</feature>
<accession>A0A317Y2N7</accession>
<evidence type="ECO:0000256" key="3">
    <source>
        <dbReference type="SAM" id="MobiDB-lite"/>
    </source>
</evidence>
<dbReference type="PANTHER" id="PTHR47025">
    <property type="entry name" value="AUTOIMMUNE REGULATOR"/>
    <property type="match status" value="1"/>
</dbReference>
<evidence type="ECO:0000259" key="5">
    <source>
        <dbReference type="Pfam" id="PF23209"/>
    </source>
</evidence>
<dbReference type="ExpressionAtlas" id="A0A317Y2N7">
    <property type="expression patterns" value="baseline and differential"/>
</dbReference>
<name>A0A317Y2N7_MAIZE</name>
<dbReference type="Proteomes" id="UP000251960">
    <property type="component" value="Chromosome 1"/>
</dbReference>
<feature type="region of interest" description="Disordered" evidence="3">
    <location>
        <begin position="249"/>
        <end position="296"/>
    </location>
</feature>
<evidence type="ECO:0000256" key="2">
    <source>
        <dbReference type="ARBA" id="ARBA00023242"/>
    </source>
</evidence>
<keyword evidence="2" id="KW-0539">Nucleus</keyword>
<evidence type="ECO:0000313" key="6">
    <source>
        <dbReference type="EMBL" id="PWZ52795.1"/>
    </source>
</evidence>
<feature type="compositionally biased region" description="Low complexity" evidence="3">
    <location>
        <begin position="8"/>
        <end position="22"/>
    </location>
</feature>
<dbReference type="InterPro" id="IPR032308">
    <property type="entry name" value="TDBD"/>
</dbReference>
<comment type="caution">
    <text evidence="6">The sequence shown here is derived from an EMBL/GenBank/DDBJ whole genome shotgun (WGS) entry which is preliminary data.</text>
</comment>
<dbReference type="InterPro" id="IPR056511">
    <property type="entry name" value="IDM1_C"/>
</dbReference>
<sequence length="677" mass="75256">MTVPATEASSAAQGQQAGAPASWEPNGVQVDGVTVDPPSPGRGAMVMLTEEEKASLCLLGLKQSSSTAELDTICGIEGPAAEQIKDEAGGDHVMHDALVGVTETEYQLDSDLRDVRGLLSTGLLEGFRVTYMKDEVEEVGRINGQGYSCGCSKCNYNSNIMNACEFEEHYGQSFDNQIDHIFLDTGISLFRVVEALKPCKLNMLGDFIEEKIGFPPNLDEYNKWKASFQKRKDYLDAVASDGCLTQRRSGRRFRQGDTGTSTPTFSGSPGKGGFGHSTDTSEKKGTEETHRLSLSSPVKITQRPLRNCSIDSKSKESKTRDTTLHPLIFKEDGLADNTLLTYKLKNGEFSPSHFEEHAGMGRRRQPYHNIYTLEGLSLHKLALQLQDHLNPNGFDNASVSSVSDYHNLTSSGCGREPSTTSGPIVPLKRTLQERVVETESCYFCGYGHTTIGNINPDTIIFCNQCERPCHIKCYNNRVVKKKVSLEILKEYMCFRFLCCQECQSLRARLEEGLEKCVGITVLRRIRSNICWRLLSGMDASRDVKLYMPQVIDIFKDAFMDSTDEHSDIISDMVNGTHVVSAAILKVRIEQIAELVLIATRSECRKKGYFILLLKSIEANLRAWNVSLLTAPVDPEMTQIWSEKLGFTILSAEEKESMLESHPLVMFKNLVLVQKSLA</sequence>
<dbReference type="Pfam" id="PF16135">
    <property type="entry name" value="TDBD"/>
    <property type="match status" value="1"/>
</dbReference>
<dbReference type="PANTHER" id="PTHR47025:SF7">
    <property type="entry name" value="ACYL-COA N-ACYLTRANSFERASE WITH RING_FYVE_PHD-TYPE ZINC FINGER DOMAIN-CONTAINING PROTEIN"/>
    <property type="match status" value="1"/>
</dbReference>
<evidence type="ECO:0000259" key="4">
    <source>
        <dbReference type="Pfam" id="PF16135"/>
    </source>
</evidence>
<evidence type="ECO:0000256" key="1">
    <source>
        <dbReference type="ARBA" id="ARBA00004123"/>
    </source>
</evidence>
<dbReference type="Pfam" id="PF23209">
    <property type="entry name" value="IDM1_C"/>
    <property type="match status" value="1"/>
</dbReference>
<reference evidence="6" key="1">
    <citation type="journal article" date="2018" name="Nat. Genet.">
        <title>Extensive intraspecific gene order and gene structural variations between Mo17 and other maize genomes.</title>
        <authorList>
            <person name="Sun S."/>
            <person name="Zhou Y."/>
            <person name="Chen J."/>
            <person name="Shi J."/>
            <person name="Zhao H."/>
            <person name="Zhao H."/>
            <person name="Song W."/>
            <person name="Zhang M."/>
            <person name="Cui Y."/>
            <person name="Dong X."/>
            <person name="Liu H."/>
            <person name="Ma X."/>
            <person name="Jiao Y."/>
            <person name="Wang B."/>
            <person name="Wei X."/>
            <person name="Stein J.C."/>
            <person name="Glaubitz J.C."/>
            <person name="Lu F."/>
            <person name="Yu G."/>
            <person name="Liang C."/>
            <person name="Fengler K."/>
            <person name="Li B."/>
            <person name="Rafalski A."/>
            <person name="Schnable P.S."/>
            <person name="Ware D.H."/>
            <person name="Buckler E.S."/>
            <person name="Lai J."/>
        </authorList>
    </citation>
    <scope>NUCLEOTIDE SEQUENCE [LARGE SCALE GENOMIC DNA]</scope>
    <source>
        <tissue evidence="6">Seedling</tissue>
    </source>
</reference>
<proteinExistence type="predicted"/>
<dbReference type="AlphaFoldDB" id="A0A317Y2N7"/>
<dbReference type="GO" id="GO:0005634">
    <property type="term" value="C:nucleus"/>
    <property type="evidence" value="ECO:0007669"/>
    <property type="project" value="UniProtKB-SubCell"/>
</dbReference>
<feature type="region of interest" description="Disordered" evidence="3">
    <location>
        <begin position="1"/>
        <end position="41"/>
    </location>
</feature>
<feature type="compositionally biased region" description="Low complexity" evidence="3">
    <location>
        <begin position="256"/>
        <end position="268"/>
    </location>
</feature>
<organism evidence="6">
    <name type="scientific">Zea mays</name>
    <name type="common">Maize</name>
    <dbReference type="NCBI Taxonomy" id="4577"/>
    <lineage>
        <taxon>Eukaryota</taxon>
        <taxon>Viridiplantae</taxon>
        <taxon>Streptophyta</taxon>
        <taxon>Embryophyta</taxon>
        <taxon>Tracheophyta</taxon>
        <taxon>Spermatophyta</taxon>
        <taxon>Magnoliopsida</taxon>
        <taxon>Liliopsida</taxon>
        <taxon>Poales</taxon>
        <taxon>Poaceae</taxon>
        <taxon>PACMAD clade</taxon>
        <taxon>Panicoideae</taxon>
        <taxon>Andropogonodae</taxon>
        <taxon>Andropogoneae</taxon>
        <taxon>Tripsacinae</taxon>
        <taxon>Zea</taxon>
    </lineage>
</organism>
<comment type="subcellular location">
    <subcellularLocation>
        <location evidence="1">Nucleus</location>
    </subcellularLocation>
</comment>
<gene>
    <name evidence="6" type="primary">IDM1_11</name>
    <name evidence="6" type="ORF">Zm00014a_030339</name>
</gene>
<dbReference type="SUPFAM" id="SSF55729">
    <property type="entry name" value="Acyl-CoA N-acyltransferases (Nat)"/>
    <property type="match status" value="1"/>
</dbReference>
<feature type="compositionally biased region" description="Basic and acidic residues" evidence="3">
    <location>
        <begin position="279"/>
        <end position="291"/>
    </location>
</feature>
<feature type="domain" description="Tify" evidence="4">
    <location>
        <begin position="140"/>
        <end position="193"/>
    </location>
</feature>
<dbReference type="EMBL" id="NCVQ01000001">
    <property type="protein sequence ID" value="PWZ52795.1"/>
    <property type="molecule type" value="Genomic_DNA"/>
</dbReference>
<protein>
    <submittedName>
        <fullName evidence="6">Increased DNA methylation 1</fullName>
    </submittedName>
</protein>